<gene>
    <name evidence="2" type="ORF">AMST5_02567</name>
</gene>
<protein>
    <submittedName>
        <fullName evidence="2">Uncharacterized protein</fullName>
    </submittedName>
</protein>
<sequence>MRDNVPSLHDWASDLGTHIPPSHLEPDDSQLGPSDRLAYLNKWEPPSESEWRRATWMVARELVRGIVGSNWRIFAKLEVLSTRKRPYGH</sequence>
<evidence type="ECO:0000313" key="2">
    <source>
        <dbReference type="EMBL" id="CAJ0874073.1"/>
    </source>
</evidence>
<dbReference type="EMBL" id="OY288114">
    <property type="protein sequence ID" value="CAJ0874073.1"/>
    <property type="molecule type" value="Genomic_DNA"/>
</dbReference>
<name>A0AA48REL9_9ZZZZ</name>
<accession>A0AA48REL9</accession>
<evidence type="ECO:0000256" key="1">
    <source>
        <dbReference type="SAM" id="MobiDB-lite"/>
    </source>
</evidence>
<feature type="region of interest" description="Disordered" evidence="1">
    <location>
        <begin position="1"/>
        <end position="35"/>
    </location>
</feature>
<organism evidence="2">
    <name type="scientific">freshwater sediment metagenome</name>
    <dbReference type="NCBI Taxonomy" id="556182"/>
    <lineage>
        <taxon>unclassified sequences</taxon>
        <taxon>metagenomes</taxon>
        <taxon>ecological metagenomes</taxon>
    </lineage>
</organism>
<dbReference type="AlphaFoldDB" id="A0AA48REL9"/>
<proteinExistence type="predicted"/>
<reference evidence="2" key="1">
    <citation type="submission" date="2023-07" db="EMBL/GenBank/DDBJ databases">
        <authorList>
            <person name="Pelsma A.J. K."/>
        </authorList>
    </citation>
    <scope>NUCLEOTIDE SEQUENCE</scope>
</reference>